<keyword evidence="1" id="KW-0472">Membrane</keyword>
<evidence type="ECO:0000313" key="2">
    <source>
        <dbReference type="EMBL" id="KAG6427436.1"/>
    </source>
</evidence>
<accession>A0A8X9A4K0</accession>
<dbReference type="Proteomes" id="UP000298416">
    <property type="component" value="Unassembled WGS sequence"/>
</dbReference>
<keyword evidence="3" id="KW-1185">Reference proteome</keyword>
<reference evidence="2" key="1">
    <citation type="submission" date="2018-01" db="EMBL/GenBank/DDBJ databases">
        <authorList>
            <person name="Mao J.F."/>
        </authorList>
    </citation>
    <scope>NUCLEOTIDE SEQUENCE</scope>
    <source>
        <strain evidence="2">Huo1</strain>
        <tissue evidence="2">Leaf</tissue>
    </source>
</reference>
<dbReference type="AlphaFoldDB" id="A0A8X9A4K0"/>
<comment type="caution">
    <text evidence="2">The sequence shown here is derived from an EMBL/GenBank/DDBJ whole genome shotgun (WGS) entry which is preliminary data.</text>
</comment>
<protein>
    <submittedName>
        <fullName evidence="2">Uncharacterized protein</fullName>
    </submittedName>
</protein>
<proteinExistence type="predicted"/>
<organism evidence="2">
    <name type="scientific">Salvia splendens</name>
    <name type="common">Scarlet sage</name>
    <dbReference type="NCBI Taxonomy" id="180675"/>
    <lineage>
        <taxon>Eukaryota</taxon>
        <taxon>Viridiplantae</taxon>
        <taxon>Streptophyta</taxon>
        <taxon>Embryophyta</taxon>
        <taxon>Tracheophyta</taxon>
        <taxon>Spermatophyta</taxon>
        <taxon>Magnoliopsida</taxon>
        <taxon>eudicotyledons</taxon>
        <taxon>Gunneridae</taxon>
        <taxon>Pentapetalae</taxon>
        <taxon>asterids</taxon>
        <taxon>lamiids</taxon>
        <taxon>Lamiales</taxon>
        <taxon>Lamiaceae</taxon>
        <taxon>Nepetoideae</taxon>
        <taxon>Mentheae</taxon>
        <taxon>Salviinae</taxon>
        <taxon>Salvia</taxon>
        <taxon>Salvia subgen. Calosphace</taxon>
        <taxon>core Calosphace</taxon>
    </lineage>
</organism>
<feature type="transmembrane region" description="Helical" evidence="1">
    <location>
        <begin position="51"/>
        <end position="73"/>
    </location>
</feature>
<sequence length="89" mass="10376">MAKSFQSKREGEKKRNVAWRPLPKSILRRVCELAWRKCTLIPRAGNQRRRFFAMFLQIKVLPWYAVMVIYVAVDLVGFHHDVVSSSAAD</sequence>
<name>A0A8X9A4K0_SALSN</name>
<evidence type="ECO:0000313" key="3">
    <source>
        <dbReference type="Proteomes" id="UP000298416"/>
    </source>
</evidence>
<keyword evidence="1" id="KW-0812">Transmembrane</keyword>
<gene>
    <name evidence="2" type="ORF">SASPL_111681</name>
</gene>
<dbReference type="EMBL" id="PNBA02000004">
    <property type="protein sequence ID" value="KAG6427436.1"/>
    <property type="molecule type" value="Genomic_DNA"/>
</dbReference>
<keyword evidence="1" id="KW-1133">Transmembrane helix</keyword>
<evidence type="ECO:0000256" key="1">
    <source>
        <dbReference type="SAM" id="Phobius"/>
    </source>
</evidence>
<reference evidence="2" key="2">
    <citation type="submission" date="2020-08" db="EMBL/GenBank/DDBJ databases">
        <title>Plant Genome Project.</title>
        <authorList>
            <person name="Zhang R.-G."/>
        </authorList>
    </citation>
    <scope>NUCLEOTIDE SEQUENCE</scope>
    <source>
        <strain evidence="2">Huo1</strain>
        <tissue evidence="2">Leaf</tissue>
    </source>
</reference>